<feature type="compositionally biased region" description="Polar residues" evidence="8">
    <location>
        <begin position="657"/>
        <end position="669"/>
    </location>
</feature>
<feature type="region of interest" description="Disordered" evidence="8">
    <location>
        <begin position="955"/>
        <end position="1037"/>
    </location>
</feature>
<dbReference type="PRINTS" id="PR00480">
    <property type="entry name" value="ASTACIN"/>
</dbReference>
<name>A0A7R8ZLE7_9CRUS</name>
<evidence type="ECO:0000256" key="7">
    <source>
        <dbReference type="RuleBase" id="RU361183"/>
    </source>
</evidence>
<gene>
    <name evidence="10" type="ORF">CTOB1V02_LOCUS6157</name>
</gene>
<feature type="compositionally biased region" description="Basic residues" evidence="8">
    <location>
        <begin position="610"/>
        <end position="626"/>
    </location>
</feature>
<evidence type="ECO:0000256" key="6">
    <source>
        <dbReference type="PROSITE-ProRule" id="PRU01211"/>
    </source>
</evidence>
<keyword evidence="9" id="KW-1133">Transmembrane helix</keyword>
<dbReference type="AlphaFoldDB" id="A0A7R8ZLE7"/>
<dbReference type="CDD" id="cd04280">
    <property type="entry name" value="ZnMc_astacin_like"/>
    <property type="match status" value="1"/>
</dbReference>
<accession>A0A7R8ZLE7</accession>
<feature type="compositionally biased region" description="Low complexity" evidence="8">
    <location>
        <begin position="216"/>
        <end position="227"/>
    </location>
</feature>
<evidence type="ECO:0000256" key="3">
    <source>
        <dbReference type="ARBA" id="ARBA00022801"/>
    </source>
</evidence>
<feature type="region of interest" description="Disordered" evidence="8">
    <location>
        <begin position="138"/>
        <end position="164"/>
    </location>
</feature>
<keyword evidence="1 6" id="KW-0645">Protease</keyword>
<dbReference type="GO" id="GO:0006508">
    <property type="term" value="P:proteolysis"/>
    <property type="evidence" value="ECO:0007669"/>
    <property type="project" value="UniProtKB-KW"/>
</dbReference>
<dbReference type="GO" id="GO:0004222">
    <property type="term" value="F:metalloendopeptidase activity"/>
    <property type="evidence" value="ECO:0007669"/>
    <property type="project" value="UniProtKB-UniRule"/>
</dbReference>
<dbReference type="InterPro" id="IPR001506">
    <property type="entry name" value="Peptidase_M12A"/>
</dbReference>
<feature type="compositionally biased region" description="Basic and acidic residues" evidence="8">
    <location>
        <begin position="994"/>
        <end position="1009"/>
    </location>
</feature>
<dbReference type="InterPro" id="IPR006026">
    <property type="entry name" value="Peptidase_Metallo"/>
</dbReference>
<dbReference type="PANTHER" id="PTHR10127">
    <property type="entry name" value="DISCOIDIN, CUB, EGF, LAMININ , AND ZINC METALLOPROTEASE DOMAIN CONTAINING"/>
    <property type="match status" value="1"/>
</dbReference>
<evidence type="ECO:0000256" key="5">
    <source>
        <dbReference type="ARBA" id="ARBA00023049"/>
    </source>
</evidence>
<evidence type="ECO:0000256" key="4">
    <source>
        <dbReference type="ARBA" id="ARBA00022833"/>
    </source>
</evidence>
<feature type="compositionally biased region" description="Low complexity" evidence="8">
    <location>
        <begin position="557"/>
        <end position="581"/>
    </location>
</feature>
<feature type="compositionally biased region" description="Basic and acidic residues" evidence="8">
    <location>
        <begin position="501"/>
        <end position="520"/>
    </location>
</feature>
<evidence type="ECO:0000256" key="1">
    <source>
        <dbReference type="ARBA" id="ARBA00022670"/>
    </source>
</evidence>
<dbReference type="PROSITE" id="PS51864">
    <property type="entry name" value="ASTACIN"/>
    <property type="match status" value="1"/>
</dbReference>
<evidence type="ECO:0000256" key="2">
    <source>
        <dbReference type="ARBA" id="ARBA00022723"/>
    </source>
</evidence>
<proteinExistence type="predicted"/>
<feature type="compositionally biased region" description="Basic residues" evidence="8">
    <location>
        <begin position="333"/>
        <end position="344"/>
    </location>
</feature>
<sequence>MLSANVSEVWILLLGGFLVLLMAAVWAEAGSDEGRAGITGFSFGTPGTIPVGSSGIKIGTNSPTDLAANAVLGTETAGYVHRMKNIIIPLIVGVAMVFFGAFEMVPDLPAKAFLDFIHGSIGPNVVFEYDGGNLPKNNKVPFSDSSSQQVFGGGGGGGSDIGQANGGGFRNPFKLFRNQRRRRPQQEQSDFQGFGYRPHGTSGFVPVRNPLPSPSPSSFSPGSSEGSAVADDSTEGYKDFTPQISLGGVRPLSEIPDDFIPDGIDLGLHGPQGDPYGPQGGSYNRRPHGSPGYNEISGSGETAEAPDIMDGFQPGTFEQEHLDLQQQPQPFRGNRRRRPGRRPGTHWANTDGGFQPSFGPPGLYPAGNAGTHHSEPDPVGFVSDIKNSINQAYSEGLGEHYQNGQSEDGAFPQEYEGDEQEETIGSHNEEEPEEGPNPFAGGGGGRPFRRPSGRPFRGHRRRRRPHSTAHDFHHRRPFYAAYARPHAETAEGNHEDEEEASHEAHEDAEDEDKRGEDEAPLRPPQGYSGGNADEETKKPGFHYRRPQQRPPGGGFRGPTRPFAGGPFAGGVSSSSPSGGSSEAAESDSDYEGGDTGQEHDNELGPFGRPNPHHLKSPRPHKQHQHLYSKLQADQDRHSDTWMMLNGLFSMEDVGMTNPFNNPRGSSQDSPMDDADPETIPGLIQGDMLPSTSMMQKPQGRLGMNFDDDPFKRWPQAVLPFAFDPAFSDHDRESVLEGQDYISKMTCIKFRPVRNRFQVNDHAYYTQRSPGCFSHVGRNGGRQIINLHSSCFTNQHYGHAVHETLHALGTYHEQSRWDRDDYIRVNWQNIQPDKRLNFEKLHRDEAGARHEYDYNSIMHYGTSFFAKRPGLRTIIPIHDTGLGEIGQREGLSFGDCVNLNSLYNCKRTGSGIPVRKACSRFSISGGGGGFGRKRRRNNFFGPSIDFLLLADDPSKNSTTTSKEFHRHAKNSTTTPSSLDVRPSNQPTPAHTPRSPYRDSGSERSPTDRRRPSVIRSKSSEDRSAYSSDSSTSPSSNVFKNIVQKAQQFLLGRETDKAEMVSSR</sequence>
<feature type="region of interest" description="Disordered" evidence="8">
    <location>
        <begin position="180"/>
        <end position="632"/>
    </location>
</feature>
<feature type="active site" evidence="6">
    <location>
        <position position="802"/>
    </location>
</feature>
<feature type="binding site" evidence="6">
    <location>
        <position position="805"/>
    </location>
    <ligand>
        <name>Zn(2+)</name>
        <dbReference type="ChEBI" id="CHEBI:29105"/>
        <note>catalytic</note>
    </ligand>
</feature>
<feature type="transmembrane region" description="Helical" evidence="9">
    <location>
        <begin position="6"/>
        <end position="27"/>
    </location>
</feature>
<evidence type="ECO:0000313" key="10">
    <source>
        <dbReference type="EMBL" id="CAD7228270.1"/>
    </source>
</evidence>
<organism evidence="10">
    <name type="scientific">Cyprideis torosa</name>
    <dbReference type="NCBI Taxonomy" id="163714"/>
    <lineage>
        <taxon>Eukaryota</taxon>
        <taxon>Metazoa</taxon>
        <taxon>Ecdysozoa</taxon>
        <taxon>Arthropoda</taxon>
        <taxon>Crustacea</taxon>
        <taxon>Oligostraca</taxon>
        <taxon>Ostracoda</taxon>
        <taxon>Podocopa</taxon>
        <taxon>Podocopida</taxon>
        <taxon>Cytherocopina</taxon>
        <taxon>Cytheroidea</taxon>
        <taxon>Cytherideidae</taxon>
        <taxon>Cyprideis</taxon>
    </lineage>
</organism>
<keyword evidence="3 6" id="KW-0378">Hydrolase</keyword>
<dbReference type="EC" id="3.4.24.-" evidence="7"/>
<feature type="region of interest" description="Disordered" evidence="8">
    <location>
        <begin position="655"/>
        <end position="674"/>
    </location>
</feature>
<comment type="caution">
    <text evidence="6">Lacks conserved residue(s) required for the propagation of feature annotation.</text>
</comment>
<dbReference type="PANTHER" id="PTHR10127:SF780">
    <property type="entry name" value="METALLOENDOPEPTIDASE"/>
    <property type="match status" value="1"/>
</dbReference>
<dbReference type="EMBL" id="OB661461">
    <property type="protein sequence ID" value="CAD7228270.1"/>
    <property type="molecule type" value="Genomic_DNA"/>
</dbReference>
<evidence type="ECO:0000256" key="8">
    <source>
        <dbReference type="SAM" id="MobiDB-lite"/>
    </source>
</evidence>
<keyword evidence="9" id="KW-0472">Membrane</keyword>
<dbReference type="InterPro" id="IPR034035">
    <property type="entry name" value="Astacin-like_dom"/>
</dbReference>
<feature type="compositionally biased region" description="Gly residues" evidence="8">
    <location>
        <begin position="151"/>
        <end position="164"/>
    </location>
</feature>
<dbReference type="Pfam" id="PF01400">
    <property type="entry name" value="Astacin"/>
    <property type="match status" value="1"/>
</dbReference>
<keyword evidence="2 6" id="KW-0479">Metal-binding</keyword>
<keyword evidence="9" id="KW-0812">Transmembrane</keyword>
<feature type="compositionally biased region" description="Basic residues" evidence="8">
    <location>
        <begin position="447"/>
        <end position="477"/>
    </location>
</feature>
<protein>
    <recommendedName>
        <fullName evidence="7">Metalloendopeptidase</fullName>
        <ecNumber evidence="7">3.4.24.-</ecNumber>
    </recommendedName>
</protein>
<reference evidence="10" key="1">
    <citation type="submission" date="2020-11" db="EMBL/GenBank/DDBJ databases">
        <authorList>
            <person name="Tran Van P."/>
        </authorList>
    </citation>
    <scope>NUCLEOTIDE SEQUENCE</scope>
</reference>
<comment type="cofactor">
    <cofactor evidence="6 7">
        <name>Zn(2+)</name>
        <dbReference type="ChEBI" id="CHEBI:29105"/>
    </cofactor>
    <text evidence="6 7">Binds 1 zinc ion per subunit.</text>
</comment>
<dbReference type="GO" id="GO:0008270">
    <property type="term" value="F:zinc ion binding"/>
    <property type="evidence" value="ECO:0007669"/>
    <property type="project" value="UniProtKB-UniRule"/>
</dbReference>
<feature type="binding site" evidence="6">
    <location>
        <position position="801"/>
    </location>
    <ligand>
        <name>Zn(2+)</name>
        <dbReference type="ChEBI" id="CHEBI:29105"/>
        <note>catalytic</note>
    </ligand>
</feature>
<feature type="compositionally biased region" description="Low complexity" evidence="8">
    <location>
        <begin position="1023"/>
        <end position="1034"/>
    </location>
</feature>
<feature type="compositionally biased region" description="Polar residues" evidence="8">
    <location>
        <begin position="969"/>
        <end position="987"/>
    </location>
</feature>
<keyword evidence="5 6" id="KW-0482">Metalloprotease</keyword>
<dbReference type="SUPFAM" id="SSF55486">
    <property type="entry name" value="Metalloproteases ('zincins'), catalytic domain"/>
    <property type="match status" value="1"/>
</dbReference>
<feature type="transmembrane region" description="Helical" evidence="9">
    <location>
        <begin position="86"/>
        <end position="105"/>
    </location>
</feature>
<dbReference type="Gene3D" id="3.40.390.10">
    <property type="entry name" value="Collagenase (Catalytic Domain)"/>
    <property type="match status" value="1"/>
</dbReference>
<evidence type="ECO:0000256" key="9">
    <source>
        <dbReference type="SAM" id="Phobius"/>
    </source>
</evidence>
<dbReference type="InterPro" id="IPR024079">
    <property type="entry name" value="MetalloPept_cat_dom_sf"/>
</dbReference>
<dbReference type="OrthoDB" id="291007at2759"/>
<feature type="binding site" evidence="6">
    <location>
        <position position="811"/>
    </location>
    <ligand>
        <name>Zn(2+)</name>
        <dbReference type="ChEBI" id="CHEBI:29105"/>
        <note>catalytic</note>
    </ligand>
</feature>
<dbReference type="SMART" id="SM00235">
    <property type="entry name" value="ZnMc"/>
    <property type="match status" value="1"/>
</dbReference>
<keyword evidence="4 6" id="KW-0862">Zinc</keyword>